<dbReference type="InterPro" id="IPR056362">
    <property type="entry name" value="AtuA-like_ferredoxin_dom"/>
</dbReference>
<dbReference type="PANTHER" id="PTHR47708:SF2">
    <property type="entry name" value="SI:CH73-132F6.5"/>
    <property type="match status" value="1"/>
</dbReference>
<sequence length="595" mass="63109">MRRSVRIGGASGFWGDSSVGAPQLVQHGEVDFLVFDYLAELTMSILAAARAKDAALGYATDFVTVTMKAILPEVVQRGIRVISNAGGVNPQACAQALRALAQQQGLDLRVAVVEGDDALPLLPGLRAAGAVREMQSGAPLPERVLTANAYLGALPIRAALDAGAQVVITGRCVDSAVTLGALMHAFGWADDDWDRLAQGSLAGHIIECGCQATGGLHTDWEAVPDWAGIGYPVVDCEADGRFTLSKPPATGGLVNCAVVAEQVLYEIHDPRRYLLPDVTCDFSQVQLVQDGADRVRVSGARGMPPGPAYKVSATYLDGFRCNAQLTLIGMDAARKAQRTGEAILARTQALFAAQGWPGYTRAFVEVLGSERTYYGPNARGAATREAVLRVAVTHPLKAALELFAREVAPAGTSWSPGTTGADGRPRVSPSIRQFAFLLDKSALAPLVLLDGERHPVTIPTGQAEVPAPAPQPQGALAEAPDDAVEVPLVRLAWGRSGDKGDTSNIGIVARRPDWLPLLRAQLTPERVRAWLSHLVRGEVLRHELPGLHAFNFVCGEALDGGGMASLRNDALGKGMAQVLLEMPVRVPRDWDLGRS</sequence>
<name>A0ABR9SH92_9BURK</name>
<dbReference type="Pfam" id="PF07287">
    <property type="entry name" value="AtuA"/>
    <property type="match status" value="1"/>
</dbReference>
<feature type="domain" description="Acyclic terpene utilisation N-terminal" evidence="1">
    <location>
        <begin position="5"/>
        <end position="445"/>
    </location>
</feature>
<evidence type="ECO:0000313" key="4">
    <source>
        <dbReference type="Proteomes" id="UP000715965"/>
    </source>
</evidence>
<reference evidence="3 4" key="1">
    <citation type="submission" date="2020-10" db="EMBL/GenBank/DDBJ databases">
        <title>Draft genome of Ramlibacter aquaticus LMG 30558.</title>
        <authorList>
            <person name="Props R."/>
        </authorList>
    </citation>
    <scope>NUCLEOTIDE SEQUENCE [LARGE SCALE GENOMIC DNA]</scope>
    <source>
        <strain evidence="3 4">LMG 30558</strain>
    </source>
</reference>
<dbReference type="PANTHER" id="PTHR47708">
    <property type="match status" value="1"/>
</dbReference>
<dbReference type="Pfam" id="PF23544">
    <property type="entry name" value="AtuA_ferredoxin"/>
    <property type="match status" value="1"/>
</dbReference>
<comment type="caution">
    <text evidence="3">The sequence shown here is derived from an EMBL/GenBank/DDBJ whole genome shotgun (WGS) entry which is preliminary data.</text>
</comment>
<dbReference type="RefSeq" id="WP_193781189.1">
    <property type="nucleotide sequence ID" value="NZ_JADDOJ010000058.1"/>
</dbReference>
<dbReference type="InterPro" id="IPR010839">
    <property type="entry name" value="AtuA_N"/>
</dbReference>
<proteinExistence type="predicted"/>
<protein>
    <submittedName>
        <fullName evidence="3">DUF1446 domain-containing protein</fullName>
    </submittedName>
</protein>
<dbReference type="EMBL" id="JADDOJ010000058">
    <property type="protein sequence ID" value="MBE7941645.1"/>
    <property type="molecule type" value="Genomic_DNA"/>
</dbReference>
<organism evidence="3 4">
    <name type="scientific">Ramlibacter aquaticus</name>
    <dbReference type="NCBI Taxonomy" id="2780094"/>
    <lineage>
        <taxon>Bacteria</taxon>
        <taxon>Pseudomonadati</taxon>
        <taxon>Pseudomonadota</taxon>
        <taxon>Betaproteobacteria</taxon>
        <taxon>Burkholderiales</taxon>
        <taxon>Comamonadaceae</taxon>
        <taxon>Ramlibacter</taxon>
    </lineage>
</organism>
<evidence type="ECO:0000259" key="2">
    <source>
        <dbReference type="Pfam" id="PF23544"/>
    </source>
</evidence>
<feature type="domain" description="AtuA-like ferredoxin-fold" evidence="2">
    <location>
        <begin position="486"/>
        <end position="584"/>
    </location>
</feature>
<dbReference type="Proteomes" id="UP000715965">
    <property type="component" value="Unassembled WGS sequence"/>
</dbReference>
<evidence type="ECO:0000313" key="3">
    <source>
        <dbReference type="EMBL" id="MBE7941645.1"/>
    </source>
</evidence>
<evidence type="ECO:0000259" key="1">
    <source>
        <dbReference type="Pfam" id="PF07287"/>
    </source>
</evidence>
<gene>
    <name evidence="3" type="ORF">IM725_13780</name>
</gene>
<accession>A0ABR9SH92</accession>
<keyword evidence="4" id="KW-1185">Reference proteome</keyword>